<proteinExistence type="predicted"/>
<dbReference type="Proteomes" id="UP000494165">
    <property type="component" value="Unassembled WGS sequence"/>
</dbReference>
<dbReference type="SUPFAM" id="SSF75625">
    <property type="entry name" value="YebC-like"/>
    <property type="match status" value="1"/>
</dbReference>
<evidence type="ECO:0000313" key="1">
    <source>
        <dbReference type="EMBL" id="CAB3360697.1"/>
    </source>
</evidence>
<organism evidence="1 2">
    <name type="scientific">Cloeon dipterum</name>
    <dbReference type="NCBI Taxonomy" id="197152"/>
    <lineage>
        <taxon>Eukaryota</taxon>
        <taxon>Metazoa</taxon>
        <taxon>Ecdysozoa</taxon>
        <taxon>Arthropoda</taxon>
        <taxon>Hexapoda</taxon>
        <taxon>Insecta</taxon>
        <taxon>Pterygota</taxon>
        <taxon>Palaeoptera</taxon>
        <taxon>Ephemeroptera</taxon>
        <taxon>Pisciforma</taxon>
        <taxon>Baetidae</taxon>
        <taxon>Cloeon</taxon>
    </lineage>
</organism>
<comment type="caution">
    <text evidence="1">The sequence shown here is derived from an EMBL/GenBank/DDBJ whole genome shotgun (WGS) entry which is preliminary data.</text>
</comment>
<dbReference type="OrthoDB" id="2017544at2759"/>
<gene>
    <name evidence="1" type="ORF">CLODIP_2_CD03274</name>
</gene>
<accession>A0A8S1BY31</accession>
<name>A0A8S1BY31_9INSE</name>
<protein>
    <submittedName>
        <fullName evidence="1">Uncharacterized protein</fullName>
    </submittedName>
</protein>
<keyword evidence="2" id="KW-1185">Reference proteome</keyword>
<dbReference type="AlphaFoldDB" id="A0A8S1BY31"/>
<reference evidence="1 2" key="1">
    <citation type="submission" date="2020-04" db="EMBL/GenBank/DDBJ databases">
        <authorList>
            <person name="Alioto T."/>
            <person name="Alioto T."/>
            <person name="Gomez Garrido J."/>
        </authorList>
    </citation>
    <scope>NUCLEOTIDE SEQUENCE [LARGE SCALE GENOMIC DNA]</scope>
</reference>
<dbReference type="EMBL" id="CADEPI010000004">
    <property type="protein sequence ID" value="CAB3360697.1"/>
    <property type="molecule type" value="Genomic_DNA"/>
</dbReference>
<dbReference type="InterPro" id="IPR029072">
    <property type="entry name" value="YebC-like"/>
</dbReference>
<sequence length="1074" mass="124354">MERAVTRVKQDLGKSAFVEFKGPGGCWLCLSVVTNNVNSLKSQLKGVYRKCLFSKSRPVGPNPCSNLRGFVVANPKSGPPSVEASLEHAIEAGAEDVIFREEDRLLEVQALLVQFKYDVIESSNRFIPHSKTSKAGRKIIMADSSRPLASVPWVYIFNNNPDLKLEDSAVFENVQFRSKAEKDQKLSIFKNLNKLFPFYIPMEHHRMNVKGMVKNSPNGQYWAVALYFLLSSNGHNQYAWNEFQEHLDAHSEGKNVNNSTCAAPYISDFTMDTLFPGGNPPQCQRVEEYINDPWVLMQLQFQPALFHQWLVAFMVEIYKMSMELSELHHLPSCLHGKDKNVIIGIFEWNKSAWKYVSQGFSFLQAWAEFNYQDMRNMFPGIDFPYQFMKIYIDHDVLNVIRSYKKLAWGNSHVALNKLEDVKYQVPRNIYDLSFWKKTTLERLTMFESAEYDFEAGSLEEGKDKTVFGIDELLESLQPFCNHKLEFSQKLKNFLSQDDEFLTVVSQLKREVDITALLRIRKEENGIIGTALSISQYHKMNDFANCAKGRLYKLTKIDPSKLLRVNYDDLSLLKKLNIEDFKENPPVIKSRFLDDNTIIEPMLKFEIDAVDKKCPCFTEDPATIADKFEARIKNIVRERVKLHSKNILNEFRAIDTNPGINDWKFAQYLLPCFVASMLELLTNDKETAISRKMTEWYIAIINMLICSYEVRKQDYKMNDNEVDEEHLAYFVKSWFSSPILLKSFFKSTIDNLRFIFSKDKSFQTHFDQVLHSFESLFEVLINSCEFSPSSKLPSRTDYCFEMQTFDFFILLERVIYSHYPKNLNRKPDPDNMAIVRSDLIKVLCEIGFHEENIFKDIPLGLETSSILLLALIKYCLQKNDDLTRVKRLKKPDKSLDALMNDAKEECGNLTAPQKQCLAFYLAVKMIPRKNFSMLLDKNLTNSILDHMLHSFAKGGNMLSLVYFMNNGVPHEESRVSHEFAKEKAPVLYYVAMNELNKSSTHYKEVLKKASWFFPIVHCRNCGVVDKDVYQYPCSECSNNEHYPDNNFFCSEQCKNIAMNTFHAKEHADFVGMSTL</sequence>
<evidence type="ECO:0000313" key="2">
    <source>
        <dbReference type="Proteomes" id="UP000494165"/>
    </source>
</evidence>